<accession>A0AAV4A0B1</accession>
<evidence type="ECO:0000256" key="9">
    <source>
        <dbReference type="ARBA" id="ARBA00023303"/>
    </source>
</evidence>
<feature type="region of interest" description="Disordered" evidence="10">
    <location>
        <begin position="252"/>
        <end position="276"/>
    </location>
</feature>
<evidence type="ECO:0000313" key="11">
    <source>
        <dbReference type="EMBL" id="GFO01024.1"/>
    </source>
</evidence>
<keyword evidence="12" id="KW-1185">Reference proteome</keyword>
<keyword evidence="7" id="KW-0406">Ion transport</keyword>
<proteinExistence type="predicted"/>
<evidence type="ECO:0000313" key="12">
    <source>
        <dbReference type="Proteomes" id="UP000735302"/>
    </source>
</evidence>
<comment type="caution">
    <text evidence="11">The sequence shown here is derived from an EMBL/GenBank/DDBJ whole genome shotgun (WGS) entry which is preliminary data.</text>
</comment>
<dbReference type="InterPro" id="IPR031846">
    <property type="entry name" value="Hvcn1"/>
</dbReference>
<evidence type="ECO:0000256" key="2">
    <source>
        <dbReference type="ARBA" id="ARBA00022448"/>
    </source>
</evidence>
<dbReference type="Proteomes" id="UP000735302">
    <property type="component" value="Unassembled WGS sequence"/>
</dbReference>
<evidence type="ECO:0000256" key="7">
    <source>
        <dbReference type="ARBA" id="ARBA00023065"/>
    </source>
</evidence>
<evidence type="ECO:0000256" key="10">
    <source>
        <dbReference type="SAM" id="MobiDB-lite"/>
    </source>
</evidence>
<evidence type="ECO:0000256" key="5">
    <source>
        <dbReference type="ARBA" id="ARBA00022882"/>
    </source>
</evidence>
<dbReference type="GO" id="GO:0034702">
    <property type="term" value="C:monoatomic ion channel complex"/>
    <property type="evidence" value="ECO:0007669"/>
    <property type="project" value="UniProtKB-KW"/>
</dbReference>
<reference evidence="11 12" key="1">
    <citation type="journal article" date="2021" name="Elife">
        <title>Chloroplast acquisition without the gene transfer in kleptoplastic sea slugs, Plakobranchus ocellatus.</title>
        <authorList>
            <person name="Maeda T."/>
            <person name="Takahashi S."/>
            <person name="Yoshida T."/>
            <person name="Shimamura S."/>
            <person name="Takaki Y."/>
            <person name="Nagai Y."/>
            <person name="Toyoda A."/>
            <person name="Suzuki Y."/>
            <person name="Arimoto A."/>
            <person name="Ishii H."/>
            <person name="Satoh N."/>
            <person name="Nishiyama T."/>
            <person name="Hasebe M."/>
            <person name="Maruyama T."/>
            <person name="Minagawa J."/>
            <person name="Obokata J."/>
            <person name="Shigenobu S."/>
        </authorList>
    </citation>
    <scope>NUCLEOTIDE SEQUENCE [LARGE SCALE GENOMIC DNA]</scope>
</reference>
<evidence type="ECO:0000256" key="8">
    <source>
        <dbReference type="ARBA" id="ARBA00023136"/>
    </source>
</evidence>
<protein>
    <submittedName>
        <fullName evidence="11">Voltage-gated hydrogen channel 1</fullName>
    </submittedName>
</protein>
<dbReference type="InterPro" id="IPR027359">
    <property type="entry name" value="Volt_channel_dom_sf"/>
</dbReference>
<name>A0AAV4A0B1_9GAST</name>
<keyword evidence="9" id="KW-0407">Ion channel</keyword>
<dbReference type="AlphaFoldDB" id="A0AAV4A0B1"/>
<keyword evidence="4" id="KW-0812">Transmembrane</keyword>
<keyword evidence="3" id="KW-1003">Cell membrane</keyword>
<dbReference type="GO" id="GO:0030171">
    <property type="term" value="F:voltage-gated proton channel activity"/>
    <property type="evidence" value="ECO:0007669"/>
    <property type="project" value="InterPro"/>
</dbReference>
<evidence type="ECO:0000256" key="6">
    <source>
        <dbReference type="ARBA" id="ARBA00022989"/>
    </source>
</evidence>
<dbReference type="Gene3D" id="1.20.120.350">
    <property type="entry name" value="Voltage-gated potassium channels. Chain C"/>
    <property type="match status" value="1"/>
</dbReference>
<keyword evidence="2" id="KW-0813">Transport</keyword>
<dbReference type="PANTHER" id="PTHR46480">
    <property type="entry name" value="F20B24.22"/>
    <property type="match status" value="1"/>
</dbReference>
<comment type="subcellular location">
    <subcellularLocation>
        <location evidence="1">Cell membrane</location>
        <topology evidence="1">Multi-pass membrane protein</topology>
    </subcellularLocation>
</comment>
<keyword evidence="6" id="KW-1133">Transmembrane helix</keyword>
<feature type="compositionally biased region" description="Basic residues" evidence="10">
    <location>
        <begin position="253"/>
        <end position="265"/>
    </location>
</feature>
<feature type="compositionally biased region" description="Polar residues" evidence="10">
    <location>
        <begin position="407"/>
        <end position="441"/>
    </location>
</feature>
<evidence type="ECO:0000256" key="3">
    <source>
        <dbReference type="ARBA" id="ARBA00022475"/>
    </source>
</evidence>
<organism evidence="11 12">
    <name type="scientific">Plakobranchus ocellatus</name>
    <dbReference type="NCBI Taxonomy" id="259542"/>
    <lineage>
        <taxon>Eukaryota</taxon>
        <taxon>Metazoa</taxon>
        <taxon>Spiralia</taxon>
        <taxon>Lophotrochozoa</taxon>
        <taxon>Mollusca</taxon>
        <taxon>Gastropoda</taxon>
        <taxon>Heterobranchia</taxon>
        <taxon>Euthyneura</taxon>
        <taxon>Panpulmonata</taxon>
        <taxon>Sacoglossa</taxon>
        <taxon>Placobranchoidea</taxon>
        <taxon>Plakobranchidae</taxon>
        <taxon>Plakobranchus</taxon>
    </lineage>
</organism>
<keyword evidence="8" id="KW-0472">Membrane</keyword>
<sequence>MGEEDLEMLYHRERKRGSVGGNVGWRRTAVKLFCTGCAFFKKKFEVFDAFIVVSSFALDFVFLDSRWYETGKDATTILVLLLPWRVVRIVNSFLMTMKHKHHIQIMNMKRARKKAELKSAKLQTLLTEIRPVFMTSTSQHNAKERRNFVLPLREKGRENQWQEPQKSRSVIDRIYGKGRRKVTLSAMSTCTSLMLISTLGKDAIPEDDIYGKVFKEALNEGEGNERSVQEAKEAEEAAIEAAIQLDEQLEARRKSRKYRSKKPQVKRSNTVPRRTASVEMPASDINENSSSNIFYINDGFLTGAMARSSACRNDIMVLGPGSEVTTIDGATATCTTVGVESSGDDIRDGSDDNDDDDCDFGGGVEHRKRDIDIETGNDVGTIMLEDRKVNPRQRPRLIRSGMQDLSLQQNKYQQRSHQTLGSRPSSRSEGDTSCGSGNSAPILSRGGSANGKGDCASVSRSGTAYKGQAPAPPLPLSSSSPVPPTPPPRSSAGHPIPTARNKYQGKAIVKGEVPKRSNRSNSLVVGVLTIQSLFSTKRNNPNVY</sequence>
<dbReference type="GO" id="GO:0005886">
    <property type="term" value="C:plasma membrane"/>
    <property type="evidence" value="ECO:0007669"/>
    <property type="project" value="UniProtKB-SubCell"/>
</dbReference>
<evidence type="ECO:0000256" key="4">
    <source>
        <dbReference type="ARBA" id="ARBA00022692"/>
    </source>
</evidence>
<dbReference type="EMBL" id="BLXT01003184">
    <property type="protein sequence ID" value="GFO01024.1"/>
    <property type="molecule type" value="Genomic_DNA"/>
</dbReference>
<feature type="region of interest" description="Disordered" evidence="10">
    <location>
        <begin position="338"/>
        <end position="364"/>
    </location>
</feature>
<feature type="region of interest" description="Disordered" evidence="10">
    <location>
        <begin position="407"/>
        <end position="504"/>
    </location>
</feature>
<keyword evidence="5" id="KW-0851">Voltage-gated channel</keyword>
<feature type="compositionally biased region" description="Pro residues" evidence="10">
    <location>
        <begin position="470"/>
        <end position="489"/>
    </location>
</feature>
<evidence type="ECO:0000256" key="1">
    <source>
        <dbReference type="ARBA" id="ARBA00004651"/>
    </source>
</evidence>
<dbReference type="PANTHER" id="PTHR46480:SF1">
    <property type="entry name" value="VOLTAGE-GATED HYDROGEN CHANNEL 1"/>
    <property type="match status" value="1"/>
</dbReference>
<gene>
    <name evidence="11" type="ORF">PoB_002752900</name>
</gene>